<accession>A0A6G1JJ72</accession>
<reference evidence="3" key="1">
    <citation type="journal article" date="2020" name="Stud. Mycol.">
        <title>101 Dothideomycetes genomes: a test case for predicting lifestyles and emergence of pathogens.</title>
        <authorList>
            <person name="Haridas S."/>
            <person name="Albert R."/>
            <person name="Binder M."/>
            <person name="Bloem J."/>
            <person name="Labutti K."/>
            <person name="Salamov A."/>
            <person name="Andreopoulos B."/>
            <person name="Baker S."/>
            <person name="Barry K."/>
            <person name="Bills G."/>
            <person name="Bluhm B."/>
            <person name="Cannon C."/>
            <person name="Castanera R."/>
            <person name="Culley D."/>
            <person name="Daum C."/>
            <person name="Ezra D."/>
            <person name="Gonzalez J."/>
            <person name="Henrissat B."/>
            <person name="Kuo A."/>
            <person name="Liang C."/>
            <person name="Lipzen A."/>
            <person name="Lutzoni F."/>
            <person name="Magnuson J."/>
            <person name="Mondo S."/>
            <person name="Nolan M."/>
            <person name="Ohm R."/>
            <person name="Pangilinan J."/>
            <person name="Park H.-J."/>
            <person name="Ramirez L."/>
            <person name="Alfaro M."/>
            <person name="Sun H."/>
            <person name="Tritt A."/>
            <person name="Yoshinaga Y."/>
            <person name="Zwiers L.-H."/>
            <person name="Turgeon B."/>
            <person name="Goodwin S."/>
            <person name="Spatafora J."/>
            <person name="Crous P."/>
            <person name="Grigoriev I."/>
        </authorList>
    </citation>
    <scope>NUCLEOTIDE SEQUENCE</scope>
    <source>
        <strain evidence="3">CBS 122367</strain>
    </source>
</reference>
<keyword evidence="4" id="KW-1185">Reference proteome</keyword>
<keyword evidence="3" id="KW-0378">Hydrolase</keyword>
<dbReference type="GO" id="GO:0005634">
    <property type="term" value="C:nucleus"/>
    <property type="evidence" value="ECO:0007669"/>
    <property type="project" value="TreeGrafter"/>
</dbReference>
<name>A0A6G1JJ72_9PLEO</name>
<dbReference type="OrthoDB" id="1470711at2759"/>
<gene>
    <name evidence="3" type="ORF">K458DRAFT_287997</name>
</gene>
<evidence type="ECO:0000313" key="4">
    <source>
        <dbReference type="Proteomes" id="UP000799291"/>
    </source>
</evidence>
<dbReference type="PANTHER" id="PTHR11070">
    <property type="entry name" value="UVRD / RECB / PCRA DNA HELICASE FAMILY MEMBER"/>
    <property type="match status" value="1"/>
</dbReference>
<evidence type="ECO:0000313" key="3">
    <source>
        <dbReference type="EMBL" id="KAF2690617.1"/>
    </source>
</evidence>
<dbReference type="PROSITE" id="PS51192">
    <property type="entry name" value="HELICASE_ATP_BIND_1"/>
    <property type="match status" value="1"/>
</dbReference>
<dbReference type="Proteomes" id="UP000799291">
    <property type="component" value="Unassembled WGS sequence"/>
</dbReference>
<dbReference type="InterPro" id="IPR000212">
    <property type="entry name" value="DNA_helicase_UvrD/REP"/>
</dbReference>
<dbReference type="GO" id="GO:0003677">
    <property type="term" value="F:DNA binding"/>
    <property type="evidence" value="ECO:0007669"/>
    <property type="project" value="InterPro"/>
</dbReference>
<dbReference type="Pfam" id="PF13245">
    <property type="entry name" value="AAA_19"/>
    <property type="match status" value="1"/>
</dbReference>
<feature type="compositionally biased region" description="Polar residues" evidence="1">
    <location>
        <begin position="14"/>
        <end position="29"/>
    </location>
</feature>
<dbReference type="Gene3D" id="3.40.50.300">
    <property type="entry name" value="P-loop containing nucleotide triphosphate hydrolases"/>
    <property type="match status" value="2"/>
</dbReference>
<dbReference type="GO" id="GO:0043138">
    <property type="term" value="F:3'-5' DNA helicase activity"/>
    <property type="evidence" value="ECO:0007669"/>
    <property type="project" value="TreeGrafter"/>
</dbReference>
<dbReference type="GO" id="GO:0000725">
    <property type="term" value="P:recombinational repair"/>
    <property type="evidence" value="ECO:0007669"/>
    <property type="project" value="TreeGrafter"/>
</dbReference>
<dbReference type="InterPro" id="IPR014001">
    <property type="entry name" value="Helicase_ATP-bd"/>
</dbReference>
<dbReference type="SUPFAM" id="SSF52540">
    <property type="entry name" value="P-loop containing nucleoside triphosphate hydrolases"/>
    <property type="match status" value="1"/>
</dbReference>
<protein>
    <submittedName>
        <fullName evidence="3">P-loop containing nucleoside triphosphate hydrolase protein</fullName>
    </submittedName>
</protein>
<feature type="compositionally biased region" description="Basic residues" evidence="1">
    <location>
        <begin position="1"/>
        <end position="10"/>
    </location>
</feature>
<evidence type="ECO:0000259" key="2">
    <source>
        <dbReference type="PROSITE" id="PS51192"/>
    </source>
</evidence>
<dbReference type="GO" id="GO:0005524">
    <property type="term" value="F:ATP binding"/>
    <property type="evidence" value="ECO:0007669"/>
    <property type="project" value="InterPro"/>
</dbReference>
<sequence>MRILSKRVGRGGHASTNHRPFTGQNQRYSPRTCLSRGVVHGIATSTGTTSRRVFIPSAEQRAIVELSHTQNVIVSACPGSGKTATAEAIAAADLNRRIAIITYSKPLQIDTARRLDKYPECDVFTFHGLAGQLFSTIVHNDSILRSLRRRKRAIPAWTGKPYEVVVLDEHQDCTDDLFWLICAFISAVTHASCGRAPQIVVLGDERQAIYEFRGADARYLSLSSSTMATLSPYPWTHLALSKSFRLSYEISAFVNEACLGGEQYIVGSYSGPKPLYLFGDVFKEERICRHLVPLIHRFGPDCTAILAPSVRTSEPLARLTNHLCEVHGIPIARPISDDVPLDDQVLRGKLCVSTYHQFKGKERDLVIVYGVDASYFQFFCRGLPDDTCPNTTFVALTRACKHLVIVHHNRDHTMPFINVPELFKTANFISVEGNRKLLKFEPPGRPREKGLLLPKKVIATDLSRHVPDEDLEGICARHLQINQTQPPLPEALHIDAPAIVLTDPIREHYEDVSDLNGLAVVAAYEHSLLGTLATLERPKVSLRKFPSNTRAQAIWLCREACQYEGWASGYKSRQIQMKEHRFDWLGSYLDAAKDRLSAEFPETAVLDFEAELQEKRFDPQGGEIQTTAILGRADIIQHEGARRTPATKLEREKWKRGVGMIDSDDVSIWEIKFVVQLSHAHVIQACIYAYLWCNAYKREIPPRIILFNVRDGEKREIVPRDGVVSLRRVVEEMLVAKFSTRDGLTTEEFLLKCAKTKAEVEEIY</sequence>
<dbReference type="PANTHER" id="PTHR11070:SF66">
    <property type="entry name" value="UVRD-LIKE HELICASE C-TERMINAL DOMAIN-CONTAINING PROTEIN"/>
    <property type="match status" value="1"/>
</dbReference>
<proteinExistence type="predicted"/>
<feature type="region of interest" description="Disordered" evidence="1">
    <location>
        <begin position="1"/>
        <end position="29"/>
    </location>
</feature>
<evidence type="ECO:0000256" key="1">
    <source>
        <dbReference type="SAM" id="MobiDB-lite"/>
    </source>
</evidence>
<feature type="domain" description="Helicase ATP-binding" evidence="2">
    <location>
        <begin position="63"/>
        <end position="244"/>
    </location>
</feature>
<dbReference type="EMBL" id="MU005570">
    <property type="protein sequence ID" value="KAF2690617.1"/>
    <property type="molecule type" value="Genomic_DNA"/>
</dbReference>
<dbReference type="GO" id="GO:0016787">
    <property type="term" value="F:hydrolase activity"/>
    <property type="evidence" value="ECO:0007669"/>
    <property type="project" value="UniProtKB-KW"/>
</dbReference>
<organism evidence="3 4">
    <name type="scientific">Lentithecium fluviatile CBS 122367</name>
    <dbReference type="NCBI Taxonomy" id="1168545"/>
    <lineage>
        <taxon>Eukaryota</taxon>
        <taxon>Fungi</taxon>
        <taxon>Dikarya</taxon>
        <taxon>Ascomycota</taxon>
        <taxon>Pezizomycotina</taxon>
        <taxon>Dothideomycetes</taxon>
        <taxon>Pleosporomycetidae</taxon>
        <taxon>Pleosporales</taxon>
        <taxon>Massarineae</taxon>
        <taxon>Lentitheciaceae</taxon>
        <taxon>Lentithecium</taxon>
    </lineage>
</organism>
<dbReference type="AlphaFoldDB" id="A0A6G1JJ72"/>
<dbReference type="InterPro" id="IPR027417">
    <property type="entry name" value="P-loop_NTPase"/>
</dbReference>